<dbReference type="Proteomes" id="UP000248326">
    <property type="component" value="Unassembled WGS sequence"/>
</dbReference>
<dbReference type="Pfam" id="PF12867">
    <property type="entry name" value="DinB_2"/>
    <property type="match status" value="1"/>
</dbReference>
<dbReference type="Gene3D" id="1.20.120.450">
    <property type="entry name" value="dinb family like domain"/>
    <property type="match status" value="1"/>
</dbReference>
<organism evidence="2 3">
    <name type="scientific">Deinococcus yavapaiensis KR-236</name>
    <dbReference type="NCBI Taxonomy" id="694435"/>
    <lineage>
        <taxon>Bacteria</taxon>
        <taxon>Thermotogati</taxon>
        <taxon>Deinococcota</taxon>
        <taxon>Deinococci</taxon>
        <taxon>Deinococcales</taxon>
        <taxon>Deinococcaceae</taxon>
        <taxon>Deinococcus</taxon>
    </lineage>
</organism>
<protein>
    <submittedName>
        <fullName evidence="2">DinB family protein</fullName>
    </submittedName>
</protein>
<reference evidence="2 3" key="1">
    <citation type="submission" date="2018-06" db="EMBL/GenBank/DDBJ databases">
        <title>Genomic Encyclopedia of Type Strains, Phase IV (KMG-IV): sequencing the most valuable type-strain genomes for metagenomic binning, comparative biology and taxonomic classification.</title>
        <authorList>
            <person name="Goeker M."/>
        </authorList>
    </citation>
    <scope>NUCLEOTIDE SEQUENCE [LARGE SCALE GENOMIC DNA]</scope>
    <source>
        <strain evidence="2 3">DSM 18048</strain>
    </source>
</reference>
<evidence type="ECO:0000313" key="2">
    <source>
        <dbReference type="EMBL" id="PYE55180.1"/>
    </source>
</evidence>
<dbReference type="OrthoDB" id="26887at2"/>
<dbReference type="RefSeq" id="WP_110885556.1">
    <property type="nucleotide sequence ID" value="NZ_QJSX01000003.1"/>
</dbReference>
<comment type="caution">
    <text evidence="2">The sequence shown here is derived from an EMBL/GenBank/DDBJ whole genome shotgun (WGS) entry which is preliminary data.</text>
</comment>
<dbReference type="EMBL" id="QJSX01000003">
    <property type="protein sequence ID" value="PYE55180.1"/>
    <property type="molecule type" value="Genomic_DNA"/>
</dbReference>
<evidence type="ECO:0000259" key="1">
    <source>
        <dbReference type="Pfam" id="PF12867"/>
    </source>
</evidence>
<accession>A0A318SAE4</accession>
<proteinExistence type="predicted"/>
<dbReference type="SUPFAM" id="SSF109854">
    <property type="entry name" value="DinB/YfiT-like putative metalloenzymes"/>
    <property type="match status" value="1"/>
</dbReference>
<gene>
    <name evidence="2" type="ORF">DES52_1039</name>
</gene>
<feature type="domain" description="DinB-like" evidence="1">
    <location>
        <begin position="11"/>
        <end position="146"/>
    </location>
</feature>
<name>A0A318SAE4_9DEIO</name>
<evidence type="ECO:0000313" key="3">
    <source>
        <dbReference type="Proteomes" id="UP000248326"/>
    </source>
</evidence>
<sequence length="153" mass="17615">MSQPSAVLDRFEANLALVHNLFDDVTEERLKEERVPGKWSAHANLAHLGQFHDAMRERVGWILSQDDPKFTRFNPDTHPDTAVWTAKSKAQLLQDFEAERRKLLAELRALPPEAWQRIGTHGVFGTKTLAGWLEFWLQHEGHHLYTALVRAKT</sequence>
<dbReference type="InterPro" id="IPR034660">
    <property type="entry name" value="DinB/YfiT-like"/>
</dbReference>
<dbReference type="AlphaFoldDB" id="A0A318SAE4"/>
<dbReference type="InterPro" id="IPR024775">
    <property type="entry name" value="DinB-like"/>
</dbReference>
<keyword evidence="3" id="KW-1185">Reference proteome</keyword>